<evidence type="ECO:0000256" key="6">
    <source>
        <dbReference type="ARBA" id="ARBA00022989"/>
    </source>
</evidence>
<dbReference type="NCBIfam" id="TIGR01473">
    <property type="entry name" value="cyoE_ctaB"/>
    <property type="match status" value="1"/>
</dbReference>
<feature type="transmembrane region" description="Helical" evidence="11">
    <location>
        <begin position="163"/>
        <end position="184"/>
    </location>
</feature>
<evidence type="ECO:0000256" key="8">
    <source>
        <dbReference type="ARBA" id="ARBA00023136"/>
    </source>
</evidence>
<feature type="transmembrane region" description="Helical" evidence="11">
    <location>
        <begin position="264"/>
        <end position="285"/>
    </location>
</feature>
<keyword evidence="5 11" id="KW-0812">Transmembrane</keyword>
<reference evidence="12" key="1">
    <citation type="submission" date="2018-05" db="EMBL/GenBank/DDBJ databases">
        <authorList>
            <person name="Lanie J.A."/>
            <person name="Ng W.-L."/>
            <person name="Kazmierczak K.M."/>
            <person name="Andrzejewski T.M."/>
            <person name="Davidsen T.M."/>
            <person name="Wayne K.J."/>
            <person name="Tettelin H."/>
            <person name="Glass J.I."/>
            <person name="Rusch D."/>
            <person name="Podicherti R."/>
            <person name="Tsui H.-C.T."/>
            <person name="Winkler M.E."/>
        </authorList>
    </citation>
    <scope>NUCLEOTIDE SEQUENCE</scope>
</reference>
<evidence type="ECO:0000256" key="9">
    <source>
        <dbReference type="ARBA" id="ARBA00040810"/>
    </source>
</evidence>
<dbReference type="PROSITE" id="PS00943">
    <property type="entry name" value="UBIA"/>
    <property type="match status" value="1"/>
</dbReference>
<keyword evidence="6 11" id="KW-1133">Transmembrane helix</keyword>
<dbReference type="InterPro" id="IPR044878">
    <property type="entry name" value="UbiA_sf"/>
</dbReference>
<comment type="subcellular location">
    <subcellularLocation>
        <location evidence="1">Cell membrane</location>
        <topology evidence="1">Multi-pass membrane protein</topology>
    </subcellularLocation>
</comment>
<feature type="transmembrane region" description="Helical" evidence="11">
    <location>
        <begin position="12"/>
        <end position="31"/>
    </location>
</feature>
<feature type="transmembrane region" description="Helical" evidence="11">
    <location>
        <begin position="107"/>
        <end position="127"/>
    </location>
</feature>
<keyword evidence="8 11" id="KW-0472">Membrane</keyword>
<dbReference type="CDD" id="cd13957">
    <property type="entry name" value="PT_UbiA_Cox10"/>
    <property type="match status" value="1"/>
</dbReference>
<comment type="pathway">
    <text evidence="2">Porphyrin-containing compound metabolism; heme O biosynthesis; heme O from protoheme: step 1/1.</text>
</comment>
<evidence type="ECO:0000313" key="12">
    <source>
        <dbReference type="EMBL" id="SUZ96868.1"/>
    </source>
</evidence>
<feature type="transmembrane region" description="Helical" evidence="11">
    <location>
        <begin position="134"/>
        <end position="157"/>
    </location>
</feature>
<evidence type="ECO:0000256" key="11">
    <source>
        <dbReference type="SAM" id="Phobius"/>
    </source>
</evidence>
<accession>A0A381S0L6</accession>
<dbReference type="HAMAP" id="MF_00154">
    <property type="entry name" value="CyoE_CtaB"/>
    <property type="match status" value="1"/>
</dbReference>
<dbReference type="GO" id="GO:0008495">
    <property type="term" value="F:protoheme IX farnesyltransferase activity"/>
    <property type="evidence" value="ECO:0007669"/>
    <property type="project" value="InterPro"/>
</dbReference>
<name>A0A381S0L6_9ZZZZ</name>
<protein>
    <recommendedName>
        <fullName evidence="9">Protoheme IX farnesyltransferase</fullName>
    </recommendedName>
    <alternativeName>
        <fullName evidence="10">Heme B farnesyltransferase</fullName>
    </alternativeName>
</protein>
<evidence type="ECO:0000256" key="10">
    <source>
        <dbReference type="ARBA" id="ARBA00042475"/>
    </source>
</evidence>
<dbReference type="InterPro" id="IPR006369">
    <property type="entry name" value="Protohaem_IX_farnesylTrfase"/>
</dbReference>
<evidence type="ECO:0000256" key="3">
    <source>
        <dbReference type="ARBA" id="ARBA00022475"/>
    </source>
</evidence>
<evidence type="ECO:0000256" key="2">
    <source>
        <dbReference type="ARBA" id="ARBA00004919"/>
    </source>
</evidence>
<dbReference type="Pfam" id="PF01040">
    <property type="entry name" value="UbiA"/>
    <property type="match status" value="1"/>
</dbReference>
<feature type="transmembrane region" description="Helical" evidence="11">
    <location>
        <begin position="37"/>
        <end position="59"/>
    </location>
</feature>
<sequence>MISSYIALTKPKIIVLLLITALGGLFLASAGLPNLTIAAAVLIGGTLAAGGANALNHFWDRDLDIKMKRTATRPVASGSVKPINALIFGILLNLVAFAVLYRYANLLSALLTLSATLFYIFVYTVVLKRTTPQNIVIGGAAGSIPPTVGWVAVTNSIMDPAPIFLFLIVFFWTPPHFWALSLILKDDYENAGIPMLPVVSGIAATKTQIFIYTWLLLGILLAATYFVEELSIIFGIFSVVLCAGFIWSTWLLKRRDNIKLAMPIYLYSMAFLALLFIVMVGESFIPI</sequence>
<gene>
    <name evidence="12" type="ORF">METZ01_LOCUS49722</name>
</gene>
<dbReference type="GO" id="GO:0006783">
    <property type="term" value="P:heme biosynthetic process"/>
    <property type="evidence" value="ECO:0007669"/>
    <property type="project" value="UniProtKB-KW"/>
</dbReference>
<dbReference type="InterPro" id="IPR000537">
    <property type="entry name" value="UbiA_prenyltransferase"/>
</dbReference>
<dbReference type="EMBL" id="UINC01002456">
    <property type="protein sequence ID" value="SUZ96868.1"/>
    <property type="molecule type" value="Genomic_DNA"/>
</dbReference>
<dbReference type="InterPro" id="IPR030470">
    <property type="entry name" value="UbiA_prenylTrfase_CS"/>
</dbReference>
<keyword evidence="4" id="KW-0808">Transferase</keyword>
<dbReference type="Gene3D" id="1.10.357.140">
    <property type="entry name" value="UbiA prenyltransferase"/>
    <property type="match status" value="1"/>
</dbReference>
<evidence type="ECO:0000256" key="7">
    <source>
        <dbReference type="ARBA" id="ARBA00023133"/>
    </source>
</evidence>
<dbReference type="PANTHER" id="PTHR43448">
    <property type="entry name" value="PROTOHEME IX FARNESYLTRANSFERASE, MITOCHONDRIAL"/>
    <property type="match status" value="1"/>
</dbReference>
<dbReference type="PANTHER" id="PTHR43448:SF7">
    <property type="entry name" value="4-HYDROXYBENZOATE SOLANESYLTRANSFERASE"/>
    <property type="match status" value="1"/>
</dbReference>
<dbReference type="NCBIfam" id="NF003349">
    <property type="entry name" value="PRK04375.1-2"/>
    <property type="match status" value="1"/>
</dbReference>
<keyword evidence="7" id="KW-0350">Heme biosynthesis</keyword>
<keyword evidence="3" id="KW-1003">Cell membrane</keyword>
<organism evidence="12">
    <name type="scientific">marine metagenome</name>
    <dbReference type="NCBI Taxonomy" id="408172"/>
    <lineage>
        <taxon>unclassified sequences</taxon>
        <taxon>metagenomes</taxon>
        <taxon>ecological metagenomes</taxon>
    </lineage>
</organism>
<evidence type="ECO:0000256" key="4">
    <source>
        <dbReference type="ARBA" id="ARBA00022679"/>
    </source>
</evidence>
<dbReference type="GO" id="GO:0005886">
    <property type="term" value="C:plasma membrane"/>
    <property type="evidence" value="ECO:0007669"/>
    <property type="project" value="UniProtKB-SubCell"/>
</dbReference>
<feature type="transmembrane region" description="Helical" evidence="11">
    <location>
        <begin position="80"/>
        <end position="101"/>
    </location>
</feature>
<evidence type="ECO:0000256" key="1">
    <source>
        <dbReference type="ARBA" id="ARBA00004651"/>
    </source>
</evidence>
<evidence type="ECO:0000256" key="5">
    <source>
        <dbReference type="ARBA" id="ARBA00022692"/>
    </source>
</evidence>
<proteinExistence type="inferred from homology"/>
<feature type="transmembrane region" description="Helical" evidence="11">
    <location>
        <begin position="232"/>
        <end position="252"/>
    </location>
</feature>
<feature type="transmembrane region" description="Helical" evidence="11">
    <location>
        <begin position="209"/>
        <end position="226"/>
    </location>
</feature>
<dbReference type="AlphaFoldDB" id="A0A381S0L6"/>